<dbReference type="RefSeq" id="WP_064265087.1">
    <property type="nucleotide sequence ID" value="NZ_LXJZ01000020.1"/>
</dbReference>
<accession>A0A1A9MYV1</accession>
<dbReference type="EMBL" id="LXKA01000382">
    <property type="protein sequence ID" value="OAJ52059.1"/>
    <property type="molecule type" value="Genomic_DNA"/>
</dbReference>
<dbReference type="OrthoDB" id="9095255at2"/>
<dbReference type="Proteomes" id="UP000078116">
    <property type="component" value="Unassembled WGS sequence"/>
</dbReference>
<dbReference type="EMBL" id="LXJZ01000020">
    <property type="protein sequence ID" value="OAJ63422.1"/>
    <property type="molecule type" value="Genomic_DNA"/>
</dbReference>
<name>A0A1A9MYV1_9BURK</name>
<dbReference type="Proteomes" id="UP000077961">
    <property type="component" value="Unassembled WGS sequence"/>
</dbReference>
<protein>
    <submittedName>
        <fullName evidence="1">Uncharacterized protein</fullName>
    </submittedName>
</protein>
<dbReference type="AlphaFoldDB" id="A0A1A9MYV1"/>
<evidence type="ECO:0000313" key="2">
    <source>
        <dbReference type="EMBL" id="OAJ63422.1"/>
    </source>
</evidence>
<gene>
    <name evidence="2" type="ORF">A6V36_18215</name>
    <name evidence="1" type="ORF">A6V37_10395</name>
</gene>
<evidence type="ECO:0000313" key="1">
    <source>
        <dbReference type="EMBL" id="OAJ52059.1"/>
    </source>
</evidence>
<proteinExistence type="predicted"/>
<keyword evidence="3" id="KW-1185">Reference proteome</keyword>
<evidence type="ECO:0000313" key="4">
    <source>
        <dbReference type="Proteomes" id="UP000078116"/>
    </source>
</evidence>
<comment type="caution">
    <text evidence="1">The sequence shown here is derived from an EMBL/GenBank/DDBJ whole genome shotgun (WGS) entry which is preliminary data.</text>
</comment>
<organism evidence="1 4">
    <name type="scientific">Paraburkholderia ginsengiterrae</name>
    <dbReference type="NCBI Taxonomy" id="1462993"/>
    <lineage>
        <taxon>Bacteria</taxon>
        <taxon>Pseudomonadati</taxon>
        <taxon>Pseudomonadota</taxon>
        <taxon>Betaproteobacteria</taxon>
        <taxon>Burkholderiales</taxon>
        <taxon>Burkholderiaceae</taxon>
        <taxon>Paraburkholderia</taxon>
    </lineage>
</organism>
<evidence type="ECO:0000313" key="3">
    <source>
        <dbReference type="Proteomes" id="UP000077961"/>
    </source>
</evidence>
<sequence>MLLYAVAAIRVEPAGEAGWFNRCADAHAAIVSISEDVLDIVLRLPQVWDVVDNARLHGLHDDLDVMEGDERFSNGFDGSVFAIVGCEGRNRFAALMQVNAAESAFCAPRLFTHGAAFESCLI</sequence>
<reference evidence="3 4" key="1">
    <citation type="submission" date="2016-04" db="EMBL/GenBank/DDBJ databases">
        <title>Reclassification of Paraburkholderia panaciterrae (Farh et al. 2015) Dobritsa &amp; Samadpour 2016 as a later homotypic synonym of Paraburkholderia ginsengiterrae (Farh et al. 2015) Dobritsa &amp; Samadpour 2016.</title>
        <authorList>
            <person name="Dobritsa A.P."/>
            <person name="Kutumbaka K."/>
            <person name="Samadpour M."/>
        </authorList>
    </citation>
    <scope>NUCLEOTIDE SEQUENCE [LARGE SCALE GENOMIC DNA]</scope>
    <source>
        <strain evidence="1 4">DCY85</strain>
        <strain evidence="2 3">DCY85-1</strain>
    </source>
</reference>